<keyword evidence="2" id="KW-0217">Developmental protein</keyword>
<dbReference type="GO" id="GO:0009908">
    <property type="term" value="P:flower development"/>
    <property type="evidence" value="ECO:0007669"/>
    <property type="project" value="UniProtKB-KW"/>
</dbReference>
<dbReference type="AlphaFoldDB" id="A0AA89B2R2"/>
<comment type="caution">
    <text evidence="7">The sequence shown here is derived from an EMBL/GenBank/DDBJ whole genome shotgun (WGS) entry which is preliminary data.</text>
</comment>
<evidence type="ECO:0008006" key="9">
    <source>
        <dbReference type="Google" id="ProtNLM"/>
    </source>
</evidence>
<dbReference type="Proteomes" id="UP001188597">
    <property type="component" value="Unassembled WGS sequence"/>
</dbReference>
<evidence type="ECO:0000256" key="1">
    <source>
        <dbReference type="ARBA" id="ARBA00008956"/>
    </source>
</evidence>
<feature type="region of interest" description="Disordered" evidence="6">
    <location>
        <begin position="788"/>
        <end position="821"/>
    </location>
</feature>
<keyword evidence="3" id="KW-0221">Differentiation</keyword>
<dbReference type="PANTHER" id="PTHR31791">
    <property type="entry name" value="FRIGIDA-LIKE PROTEIN 3-RELATED"/>
    <property type="match status" value="1"/>
</dbReference>
<dbReference type="GO" id="GO:0030154">
    <property type="term" value="P:cell differentiation"/>
    <property type="evidence" value="ECO:0007669"/>
    <property type="project" value="UniProtKB-KW"/>
</dbReference>
<evidence type="ECO:0000256" key="4">
    <source>
        <dbReference type="ARBA" id="ARBA00023089"/>
    </source>
</evidence>
<dbReference type="InterPro" id="IPR012474">
    <property type="entry name" value="Frigida"/>
</dbReference>
<accession>A0AA89B2R2</accession>
<evidence type="ECO:0000256" key="3">
    <source>
        <dbReference type="ARBA" id="ARBA00022782"/>
    </source>
</evidence>
<evidence type="ECO:0000256" key="5">
    <source>
        <dbReference type="SAM" id="Coils"/>
    </source>
</evidence>
<name>A0AA89B2R2_9ASTE</name>
<gene>
    <name evidence="7" type="ORF">RJ639_043549</name>
</gene>
<dbReference type="PANTHER" id="PTHR31791:SF47">
    <property type="entry name" value="INACTIVE FRIGIDA-LIKE PROTEIN 2"/>
    <property type="match status" value="1"/>
</dbReference>
<keyword evidence="4" id="KW-0287">Flowering</keyword>
<organism evidence="7 8">
    <name type="scientific">Escallonia herrerae</name>
    <dbReference type="NCBI Taxonomy" id="1293975"/>
    <lineage>
        <taxon>Eukaryota</taxon>
        <taxon>Viridiplantae</taxon>
        <taxon>Streptophyta</taxon>
        <taxon>Embryophyta</taxon>
        <taxon>Tracheophyta</taxon>
        <taxon>Spermatophyta</taxon>
        <taxon>Magnoliopsida</taxon>
        <taxon>eudicotyledons</taxon>
        <taxon>Gunneridae</taxon>
        <taxon>Pentapetalae</taxon>
        <taxon>asterids</taxon>
        <taxon>campanulids</taxon>
        <taxon>Escalloniales</taxon>
        <taxon>Escalloniaceae</taxon>
        <taxon>Escallonia</taxon>
    </lineage>
</organism>
<keyword evidence="5" id="KW-0175">Coiled coil</keyword>
<protein>
    <recommendedName>
        <fullName evidence="9">FRIGIDA-like protein</fullName>
    </recommendedName>
</protein>
<keyword evidence="8" id="KW-1185">Reference proteome</keyword>
<feature type="region of interest" description="Disordered" evidence="6">
    <location>
        <begin position="1035"/>
        <end position="1089"/>
    </location>
</feature>
<reference evidence="7" key="1">
    <citation type="submission" date="2022-12" db="EMBL/GenBank/DDBJ databases">
        <title>Draft genome assemblies for two species of Escallonia (Escalloniales).</title>
        <authorList>
            <person name="Chanderbali A."/>
            <person name="Dervinis C."/>
            <person name="Anghel I."/>
            <person name="Soltis D."/>
            <person name="Soltis P."/>
            <person name="Zapata F."/>
        </authorList>
    </citation>
    <scope>NUCLEOTIDE SEQUENCE</scope>
    <source>
        <strain evidence="7">UCBG64.0493</strain>
        <tissue evidence="7">Leaf</tissue>
    </source>
</reference>
<feature type="coiled-coil region" evidence="5">
    <location>
        <begin position="225"/>
        <end position="291"/>
    </location>
</feature>
<evidence type="ECO:0000313" key="7">
    <source>
        <dbReference type="EMBL" id="KAK3023668.1"/>
    </source>
</evidence>
<feature type="coiled-coil region" evidence="5">
    <location>
        <begin position="50"/>
        <end position="161"/>
    </location>
</feature>
<evidence type="ECO:0000313" key="8">
    <source>
        <dbReference type="Proteomes" id="UP001188597"/>
    </source>
</evidence>
<dbReference type="EMBL" id="JAVXUP010000642">
    <property type="protein sequence ID" value="KAK3023668.1"/>
    <property type="molecule type" value="Genomic_DNA"/>
</dbReference>
<feature type="compositionally biased region" description="Polar residues" evidence="6">
    <location>
        <begin position="1079"/>
        <end position="1089"/>
    </location>
</feature>
<evidence type="ECO:0000256" key="2">
    <source>
        <dbReference type="ARBA" id="ARBA00022473"/>
    </source>
</evidence>
<sequence>MGSLENLSASVRVAESKKSSLRKAMLILLLEWKDLDQQLDSTQHAFEGCVRELESREERLNSIRESLDKRAKQLEERENEFQAFQEEKISDLNAKAEQLDSIRESVDNSLEEAQYREEKLEEQQKLVEGVFERLESEESKLEVLRDSVREMLEEIRSKEKLVVNRAKEMDCIQDWMERRRKKLYGKEERFVEWEKLLDSRAKELDSKELKLKERERDLDARAKLNEEGKKEIELKEKEIESRSKQLDSVKKFSSQRFKEFWVMKKKLISDEKLLEERAKELEIKEKDLEMRVLNAPVKIEPLEEMPLHDYADIRFCITMGAKDLQIFLNERARDHDMMSDEVFRALRFSLDPAKLILDAMQGFYPPHLKKGDAEFEGSVVRRSCILLLEQLMRMSPEIQPRVKEEALKLAVEWKAKMRVKAENSLEVLGFLHLLAAYGLASAFDSDELPSLFETVAEHSQSLELCQLLVSTDRVPDCLKRIKITKGLLMPNKGNEPREARNRAIDKRVAALRDVIKCIADNKLDSVYSSKVVEGRIEWLIRQKEDSKCTASALSNFSQEQQMGEKKHMSSSTAALSTKALPAAPVPKNAASSVLGPATAFSLILAKMDAKRLLSFLNEHVEDHEMMRDEVFTALQLSFDPATLVLNAIQGFHPPHTKTGDEEFEAGVIRNSCMLLLEQLIRLSPHIKARVREAATELAIEWNYEMRVKTANPLDSLAFLLLLGAYNLGAYFDTNELPSLFENLAQHSHASELCQLLGFSEKIQASGIINHQANIEQSMSENLQLNDTVASSSKGPRHDISSLDDNTNGKRKMHTSVDSKAPTCFKNSSDPAKLVLDAVQGSFRSITEGNKSFKLDLTTSFSSLLEQLMRFSPEIKPCVKQEAVVFAVEWRTRLLESTPKPSEVKRSTFKELDSTELGKPVSDIIQHLIRKGEQLSAIRYIYAFGLADEFPPVPLLERHLHASKELTEKVREEGQHSPEAQNKAITTEILALRHAIKCIAAHRLEYSSENLRIRIVQLQKQKVKPKDCISFAAQKAQSQQQETKKRPVLASVLPLKAERQRQQPVKRPRVTVPAEAAPSAGTSYSTHQSPTLHQGAEAVPRGGIAHLVHWAHESPYQHQGGPFVQEGGSYRFHSIEAPSEDQGGLFTEQSGPSRGASAVNYGLLGSRPVMSHMSHLAWQH</sequence>
<dbReference type="Pfam" id="PF07899">
    <property type="entry name" value="Frigida"/>
    <property type="match status" value="5"/>
</dbReference>
<comment type="similarity">
    <text evidence="1">Belongs to the Frigida family.</text>
</comment>
<evidence type="ECO:0000256" key="6">
    <source>
        <dbReference type="SAM" id="MobiDB-lite"/>
    </source>
</evidence>
<proteinExistence type="inferred from homology"/>